<dbReference type="InterPro" id="IPR032466">
    <property type="entry name" value="Metal_Hydrolase"/>
</dbReference>
<dbReference type="GO" id="GO:0016787">
    <property type="term" value="F:hydrolase activity"/>
    <property type="evidence" value="ECO:0007669"/>
    <property type="project" value="UniProtKB-KW"/>
</dbReference>
<dbReference type="Pfam" id="PF04909">
    <property type="entry name" value="Amidohydro_2"/>
    <property type="match status" value="1"/>
</dbReference>
<dbReference type="SUPFAM" id="SSF51556">
    <property type="entry name" value="Metallo-dependent hydrolases"/>
    <property type="match status" value="1"/>
</dbReference>
<dbReference type="KEGG" id="pseb:EOK75_16825"/>
<protein>
    <submittedName>
        <fullName evidence="2">2-pyrone-4,6-dicarboxylate hydrolase</fullName>
    </submittedName>
</protein>
<keyword evidence="2" id="KW-0614">Plasmid</keyword>
<organism evidence="2 3">
    <name type="scientific">Pseudorhodobacter turbinis</name>
    <dbReference type="NCBI Taxonomy" id="2500533"/>
    <lineage>
        <taxon>Bacteria</taxon>
        <taxon>Pseudomonadati</taxon>
        <taxon>Pseudomonadota</taxon>
        <taxon>Alphaproteobacteria</taxon>
        <taxon>Rhodobacterales</taxon>
        <taxon>Paracoccaceae</taxon>
        <taxon>Pseudorhodobacter</taxon>
    </lineage>
</organism>
<dbReference type="PANTHER" id="PTHR35563:SF2">
    <property type="entry name" value="BARREL METAL-DEPENDENT HYDROLASE, PUTATIVE (AFU_ORTHOLOGUE AFUA_1G16240)-RELATED"/>
    <property type="match status" value="1"/>
</dbReference>
<evidence type="ECO:0000313" key="3">
    <source>
        <dbReference type="Proteomes" id="UP000298631"/>
    </source>
</evidence>
<dbReference type="OrthoDB" id="9787654at2"/>
<evidence type="ECO:0000313" key="2">
    <source>
        <dbReference type="EMBL" id="QCO57384.1"/>
    </source>
</evidence>
<evidence type="ECO:0000259" key="1">
    <source>
        <dbReference type="Pfam" id="PF04909"/>
    </source>
</evidence>
<sequence length="301" mass="33594">MNSNANPTADHTATGICDCHVHVFDEPENYPFENAPAYEPPYAPVSALRNTADEAGIERLVLVQPTPYGRDLGLLLKSLNDFGDQARGIGVADATTTVDDLARMKKLGIRGLRFVENRLDDGTRMPGTTPLDVLLDHLAPKLAEIGMHAEIWAPLPVVLSHWSRLSRCGVRLVLDHMGSFDSSLGVNHEYFQRLLSLTRDGDVSVKLSICRRPAKGQGFDTIRPFHDALVEANAGQLLWATDFPFVRYPAPTPDVARLLSLFRSWINDTRLERQILLENPSQLYWANKLPESEYVIDERLA</sequence>
<dbReference type="Proteomes" id="UP000298631">
    <property type="component" value="Plasmid unnamed1"/>
</dbReference>
<gene>
    <name evidence="2" type="ORF">EOK75_16825</name>
</gene>
<reference evidence="2 3" key="1">
    <citation type="submission" date="2019-05" db="EMBL/GenBank/DDBJ databases">
        <title>Pseudorhodobacter turbinis sp. nov., isolated from the gut of the Korean turban shell.</title>
        <authorList>
            <person name="Jeong Y.-S."/>
            <person name="Kang W.-R."/>
            <person name="Bae J.-W."/>
        </authorList>
    </citation>
    <scope>NUCLEOTIDE SEQUENCE [LARGE SCALE GENOMIC DNA]</scope>
    <source>
        <strain evidence="2 3">S12M18</strain>
        <plasmid evidence="2 3">unnamed1</plasmid>
    </source>
</reference>
<keyword evidence="3" id="KW-1185">Reference proteome</keyword>
<keyword evidence="2" id="KW-0378">Hydrolase</keyword>
<dbReference type="InterPro" id="IPR006680">
    <property type="entry name" value="Amidohydro-rel"/>
</dbReference>
<geneLocation type="plasmid" evidence="2 3">
    <name>unnamed1</name>
</geneLocation>
<accession>A0A4V1E198</accession>
<dbReference type="EMBL" id="CP039965">
    <property type="protein sequence ID" value="QCO57384.1"/>
    <property type="molecule type" value="Genomic_DNA"/>
</dbReference>
<dbReference type="AlphaFoldDB" id="A0A4V1E198"/>
<dbReference type="PANTHER" id="PTHR35563">
    <property type="entry name" value="BARREL METAL-DEPENDENT HYDROLASE, PUTATIVE (AFU_ORTHOLOGUE AFUA_1G16240)-RELATED"/>
    <property type="match status" value="1"/>
</dbReference>
<dbReference type="RefSeq" id="WP_137195179.1">
    <property type="nucleotide sequence ID" value="NZ_CP039965.1"/>
</dbReference>
<name>A0A4V1E198_9RHOB</name>
<feature type="domain" description="Amidohydrolase-related" evidence="1">
    <location>
        <begin position="17"/>
        <end position="284"/>
    </location>
</feature>
<dbReference type="InterPro" id="IPR052358">
    <property type="entry name" value="Aro_Compnd_Degr_Hydrolases"/>
</dbReference>
<proteinExistence type="predicted"/>
<dbReference type="Gene3D" id="3.20.20.140">
    <property type="entry name" value="Metal-dependent hydrolases"/>
    <property type="match status" value="1"/>
</dbReference>